<comment type="similarity">
    <text evidence="3 8">Belongs to the cyclophilin-type PPIase family.</text>
</comment>
<dbReference type="InterPro" id="IPR024936">
    <property type="entry name" value="Cyclophilin-type_PPIase"/>
</dbReference>
<keyword evidence="11" id="KW-1185">Reference proteome</keyword>
<organism evidence="10 11">
    <name type="scientific">Pelagicoccus enzymogenes</name>
    <dbReference type="NCBI Taxonomy" id="2773457"/>
    <lineage>
        <taxon>Bacteria</taxon>
        <taxon>Pseudomonadati</taxon>
        <taxon>Verrucomicrobiota</taxon>
        <taxon>Opitutia</taxon>
        <taxon>Puniceicoccales</taxon>
        <taxon>Pelagicoccaceae</taxon>
        <taxon>Pelagicoccus</taxon>
    </lineage>
</organism>
<comment type="caution">
    <text evidence="10">The sequence shown here is derived from an EMBL/GenBank/DDBJ whole genome shotgun (WGS) entry which is preliminary data.</text>
</comment>
<dbReference type="PRINTS" id="PR00153">
    <property type="entry name" value="CSAPPISMRASE"/>
</dbReference>
<dbReference type="Pfam" id="PF00160">
    <property type="entry name" value="Pro_isomerase"/>
    <property type="match status" value="1"/>
</dbReference>
<evidence type="ECO:0000256" key="8">
    <source>
        <dbReference type="RuleBase" id="RU363019"/>
    </source>
</evidence>
<evidence type="ECO:0000256" key="7">
    <source>
        <dbReference type="ARBA" id="ARBA00023235"/>
    </source>
</evidence>
<evidence type="ECO:0000256" key="6">
    <source>
        <dbReference type="ARBA" id="ARBA00023110"/>
    </source>
</evidence>
<comment type="catalytic activity">
    <reaction evidence="1 8">
        <text>[protein]-peptidylproline (omega=180) = [protein]-peptidylproline (omega=0)</text>
        <dbReference type="Rhea" id="RHEA:16237"/>
        <dbReference type="Rhea" id="RHEA-COMP:10747"/>
        <dbReference type="Rhea" id="RHEA-COMP:10748"/>
        <dbReference type="ChEBI" id="CHEBI:83833"/>
        <dbReference type="ChEBI" id="CHEBI:83834"/>
        <dbReference type="EC" id="5.2.1.8"/>
    </reaction>
</comment>
<evidence type="ECO:0000256" key="4">
    <source>
        <dbReference type="ARBA" id="ARBA00022574"/>
    </source>
</evidence>
<dbReference type="InterPro" id="IPR044666">
    <property type="entry name" value="Cyclophilin_A-like"/>
</dbReference>
<keyword evidence="5" id="KW-0677">Repeat</keyword>
<comment type="function">
    <text evidence="2 8">PPIases accelerate the folding of proteins. It catalyzes the cis-trans isomerization of proline imidic peptide bonds in oligopeptides.</text>
</comment>
<keyword evidence="6 8" id="KW-0697">Rotamase</keyword>
<evidence type="ECO:0000256" key="3">
    <source>
        <dbReference type="ARBA" id="ARBA00007365"/>
    </source>
</evidence>
<dbReference type="PROSITE" id="PS50072">
    <property type="entry name" value="CSA_PPIASE_2"/>
    <property type="match status" value="1"/>
</dbReference>
<evidence type="ECO:0000259" key="9">
    <source>
        <dbReference type="PROSITE" id="PS50072"/>
    </source>
</evidence>
<dbReference type="RefSeq" id="WP_191616301.1">
    <property type="nucleotide sequence ID" value="NZ_JACYFG010000007.1"/>
</dbReference>
<dbReference type="PANTHER" id="PTHR45625">
    <property type="entry name" value="PEPTIDYL-PROLYL CIS-TRANS ISOMERASE-RELATED"/>
    <property type="match status" value="1"/>
</dbReference>
<evidence type="ECO:0000256" key="2">
    <source>
        <dbReference type="ARBA" id="ARBA00002388"/>
    </source>
</evidence>
<reference evidence="10" key="1">
    <citation type="submission" date="2020-09" db="EMBL/GenBank/DDBJ databases">
        <title>Pelagicoccus enzymogenes sp. nov. with an EPS production, isolated from marine sediment.</title>
        <authorList>
            <person name="Feng X."/>
        </authorList>
    </citation>
    <scope>NUCLEOTIDE SEQUENCE</scope>
    <source>
        <strain evidence="10">NFK12</strain>
    </source>
</reference>
<name>A0A927F8L1_9BACT</name>
<dbReference type="EC" id="5.2.1.8" evidence="8"/>
<dbReference type="GO" id="GO:0003755">
    <property type="term" value="F:peptidyl-prolyl cis-trans isomerase activity"/>
    <property type="evidence" value="ECO:0007669"/>
    <property type="project" value="UniProtKB-UniRule"/>
</dbReference>
<accession>A0A927F8L1</accession>
<evidence type="ECO:0000256" key="5">
    <source>
        <dbReference type="ARBA" id="ARBA00022737"/>
    </source>
</evidence>
<dbReference type="PIRSF" id="PIRSF001467">
    <property type="entry name" value="Peptidylpro_ismrse"/>
    <property type="match status" value="1"/>
</dbReference>
<keyword evidence="4" id="KW-0853">WD repeat</keyword>
<proteinExistence type="inferred from homology"/>
<gene>
    <name evidence="10" type="ORF">IEN85_06640</name>
</gene>
<feature type="domain" description="PPIase cyclophilin-type" evidence="9">
    <location>
        <begin position="9"/>
        <end position="156"/>
    </location>
</feature>
<dbReference type="FunFam" id="2.40.100.10:FF:000003">
    <property type="entry name" value="Peptidylprolyl isomerase domain and WD repeat-containing 1"/>
    <property type="match status" value="1"/>
</dbReference>
<dbReference type="Proteomes" id="UP000622317">
    <property type="component" value="Unassembled WGS sequence"/>
</dbReference>
<dbReference type="EMBL" id="JACYFG010000007">
    <property type="protein sequence ID" value="MBD5779165.1"/>
    <property type="molecule type" value="Genomic_DNA"/>
</dbReference>
<evidence type="ECO:0000256" key="1">
    <source>
        <dbReference type="ARBA" id="ARBA00000971"/>
    </source>
</evidence>
<dbReference type="Gene3D" id="2.40.100.10">
    <property type="entry name" value="Cyclophilin-like"/>
    <property type="match status" value="1"/>
</dbReference>
<evidence type="ECO:0000313" key="10">
    <source>
        <dbReference type="EMBL" id="MBD5779165.1"/>
    </source>
</evidence>
<protein>
    <recommendedName>
        <fullName evidence="8">Peptidyl-prolyl cis-trans isomerase</fullName>
        <shortName evidence="8">PPIase</shortName>
        <ecNumber evidence="8">5.2.1.8</ecNumber>
    </recommendedName>
</protein>
<keyword evidence="7 8" id="KW-0413">Isomerase</keyword>
<sequence length="158" mass="17468">MAKTKIKLETNQGTITLKLYPDVAPKACENFATHVENGYYDGIIFHRVIPEFMVQCGDPTGTGRGGKSIWGKTFEDECTPDVRFDKTGLLAMANAGPGTNGSQFFITTAKTPWLNMRHTIFGEVEEGYDVVQAIESVERDGMDKPFEEQKIVKATVIA</sequence>
<dbReference type="InterPro" id="IPR002130">
    <property type="entry name" value="Cyclophilin-type_PPIase_dom"/>
</dbReference>
<evidence type="ECO:0000313" key="11">
    <source>
        <dbReference type="Proteomes" id="UP000622317"/>
    </source>
</evidence>
<dbReference type="AlphaFoldDB" id="A0A927F8L1"/>
<dbReference type="InterPro" id="IPR029000">
    <property type="entry name" value="Cyclophilin-like_dom_sf"/>
</dbReference>
<dbReference type="PANTHER" id="PTHR45625:SF4">
    <property type="entry name" value="PEPTIDYLPROLYL ISOMERASE DOMAIN AND WD REPEAT-CONTAINING PROTEIN 1"/>
    <property type="match status" value="1"/>
</dbReference>
<dbReference type="SUPFAM" id="SSF50891">
    <property type="entry name" value="Cyclophilin-like"/>
    <property type="match status" value="1"/>
</dbReference>